<feature type="signal peptide" evidence="1">
    <location>
        <begin position="1"/>
        <end position="37"/>
    </location>
</feature>
<dbReference type="SUPFAM" id="SSF63446">
    <property type="entry name" value="Type I dockerin domain"/>
    <property type="match status" value="1"/>
</dbReference>
<keyword evidence="1" id="KW-0732">Signal</keyword>
<dbReference type="RefSeq" id="WP_145114176.1">
    <property type="nucleotide sequence ID" value="NZ_CP036349.1"/>
</dbReference>
<gene>
    <name evidence="2" type="ORF">Spa11_33540</name>
</gene>
<proteinExistence type="predicted"/>
<protein>
    <recommendedName>
        <fullName evidence="4">PEP-CTERM protein-sorting domain-containing protein</fullName>
    </recommendedName>
</protein>
<evidence type="ECO:0008006" key="4">
    <source>
        <dbReference type="Google" id="ProtNLM"/>
    </source>
</evidence>
<dbReference type="InterPro" id="IPR036439">
    <property type="entry name" value="Dockerin_dom_sf"/>
</dbReference>
<dbReference type="Gene3D" id="1.10.1330.10">
    <property type="entry name" value="Dockerin domain"/>
    <property type="match status" value="1"/>
</dbReference>
<evidence type="ECO:0000313" key="3">
    <source>
        <dbReference type="Proteomes" id="UP000316426"/>
    </source>
</evidence>
<evidence type="ECO:0000256" key="1">
    <source>
        <dbReference type="SAM" id="SignalP"/>
    </source>
</evidence>
<name>A0A518KBG8_9BACT</name>
<evidence type="ECO:0000313" key="2">
    <source>
        <dbReference type="EMBL" id="QDV75144.1"/>
    </source>
</evidence>
<dbReference type="Gene3D" id="2.60.120.200">
    <property type="match status" value="1"/>
</dbReference>
<organism evidence="2 3">
    <name type="scientific">Botrimarina mediterranea</name>
    <dbReference type="NCBI Taxonomy" id="2528022"/>
    <lineage>
        <taxon>Bacteria</taxon>
        <taxon>Pseudomonadati</taxon>
        <taxon>Planctomycetota</taxon>
        <taxon>Planctomycetia</taxon>
        <taxon>Pirellulales</taxon>
        <taxon>Lacipirellulaceae</taxon>
        <taxon>Botrimarina</taxon>
    </lineage>
</organism>
<dbReference type="GO" id="GO:0000272">
    <property type="term" value="P:polysaccharide catabolic process"/>
    <property type="evidence" value="ECO:0007669"/>
    <property type="project" value="InterPro"/>
</dbReference>
<reference evidence="2 3" key="1">
    <citation type="submission" date="2019-02" db="EMBL/GenBank/DDBJ databases">
        <title>Deep-cultivation of Planctomycetes and their phenomic and genomic characterization uncovers novel biology.</title>
        <authorList>
            <person name="Wiegand S."/>
            <person name="Jogler M."/>
            <person name="Boedeker C."/>
            <person name="Pinto D."/>
            <person name="Vollmers J."/>
            <person name="Rivas-Marin E."/>
            <person name="Kohn T."/>
            <person name="Peeters S.H."/>
            <person name="Heuer A."/>
            <person name="Rast P."/>
            <person name="Oberbeckmann S."/>
            <person name="Bunk B."/>
            <person name="Jeske O."/>
            <person name="Meyerdierks A."/>
            <person name="Storesund J.E."/>
            <person name="Kallscheuer N."/>
            <person name="Luecker S."/>
            <person name="Lage O.M."/>
            <person name="Pohl T."/>
            <person name="Merkel B.J."/>
            <person name="Hornburger P."/>
            <person name="Mueller R.-W."/>
            <person name="Bruemmer F."/>
            <person name="Labrenz M."/>
            <person name="Spormann A.M."/>
            <person name="Op den Camp H."/>
            <person name="Overmann J."/>
            <person name="Amann R."/>
            <person name="Jetten M.S.M."/>
            <person name="Mascher T."/>
            <person name="Medema M.H."/>
            <person name="Devos D.P."/>
            <person name="Kaster A.-K."/>
            <person name="Ovreas L."/>
            <person name="Rohde M."/>
            <person name="Galperin M.Y."/>
            <person name="Jogler C."/>
        </authorList>
    </citation>
    <scope>NUCLEOTIDE SEQUENCE [LARGE SCALE GENOMIC DNA]</scope>
    <source>
        <strain evidence="2 3">Spa11</strain>
    </source>
</reference>
<dbReference type="InterPro" id="IPR013320">
    <property type="entry name" value="ConA-like_dom_sf"/>
</dbReference>
<keyword evidence="3" id="KW-1185">Reference proteome</keyword>
<dbReference type="Pfam" id="PF13385">
    <property type="entry name" value="Laminin_G_3"/>
    <property type="match status" value="1"/>
</dbReference>
<accession>A0A518KBG8</accession>
<dbReference type="AlphaFoldDB" id="A0A518KBG8"/>
<dbReference type="Proteomes" id="UP000316426">
    <property type="component" value="Chromosome"/>
</dbReference>
<dbReference type="KEGG" id="bmei:Spa11_33540"/>
<feature type="chain" id="PRO_5021935006" description="PEP-CTERM protein-sorting domain-containing protein" evidence="1">
    <location>
        <begin position="38"/>
        <end position="396"/>
    </location>
</feature>
<dbReference type="SUPFAM" id="SSF49899">
    <property type="entry name" value="Concanavalin A-like lectins/glucanases"/>
    <property type="match status" value="1"/>
</dbReference>
<sequence length="396" mass="41763" precursor="true">MRNHRSRQMIINRYRAARLPLVLVAPFLAIPPAESQAATAAYWRHEEGPAGSIVPDGSNTVLDSSGAGNHMQTFSSANAPFTAATYSSNVSPLALRSGLPNDLSLDFGANPVGTEDGGGRNDDNYTAGKPIQTQLFTAMTVELAFNMNEIGGFQTLFGHDGKPLGDAEGEIDSPVAPLQIKVRGDDFPNAIPNQLFIEWIDGDGDIHSLASGESAVAGQWVHLAFTLTDSAAELWVAGETGDYLLKDAISGEDFAGALGPGEVTIFEPAGFSIGRGMFNNGVTDWSDALIDEVRISDVALTPDEFLFITAPGIDGDYNGDGSVNAADYTVWRDTLDSTTELAADGNNNSVIDSGDYTVWSNNYGASSGSAVAVPEPTGVALFTGLLLATSVLHRRK</sequence>
<dbReference type="EMBL" id="CP036349">
    <property type="protein sequence ID" value="QDV75144.1"/>
    <property type="molecule type" value="Genomic_DNA"/>
</dbReference>